<dbReference type="RefSeq" id="WP_350278097.1">
    <property type="nucleotide sequence ID" value="NZ_CP158165.1"/>
</dbReference>
<name>A0AAU7TEH2_9ACTN</name>
<evidence type="ECO:0000256" key="2">
    <source>
        <dbReference type="ARBA" id="ARBA00023002"/>
    </source>
</evidence>
<keyword evidence="1" id="KW-0285">Flavoprotein</keyword>
<proteinExistence type="predicted"/>
<comment type="catalytic activity">
    <reaction evidence="3">
        <text>[thioredoxin]-dithiol + NADP(+) = [thioredoxin]-disulfide + NADPH + H(+)</text>
        <dbReference type="Rhea" id="RHEA:20345"/>
        <dbReference type="Rhea" id="RHEA-COMP:10698"/>
        <dbReference type="Rhea" id="RHEA-COMP:10700"/>
        <dbReference type="ChEBI" id="CHEBI:15378"/>
        <dbReference type="ChEBI" id="CHEBI:29950"/>
        <dbReference type="ChEBI" id="CHEBI:50058"/>
        <dbReference type="ChEBI" id="CHEBI:57783"/>
        <dbReference type="ChEBI" id="CHEBI:58349"/>
        <dbReference type="EC" id="1.8.1.9"/>
    </reaction>
</comment>
<keyword evidence="2" id="KW-0560">Oxidoreductase</keyword>
<evidence type="ECO:0000256" key="3">
    <source>
        <dbReference type="ARBA" id="ARBA00048132"/>
    </source>
</evidence>
<evidence type="ECO:0000259" key="4">
    <source>
        <dbReference type="Pfam" id="PF07992"/>
    </source>
</evidence>
<protein>
    <submittedName>
        <fullName evidence="5">NAD(P)/FAD-dependent oxidoreductase</fullName>
    </submittedName>
</protein>
<dbReference type="SUPFAM" id="SSF51905">
    <property type="entry name" value="FAD/NAD(P)-binding domain"/>
    <property type="match status" value="1"/>
</dbReference>
<dbReference type="Pfam" id="PF07992">
    <property type="entry name" value="Pyr_redox_2"/>
    <property type="match status" value="1"/>
</dbReference>
<reference evidence="5" key="1">
    <citation type="submission" date="2024-06" db="EMBL/GenBank/DDBJ databases">
        <title>Kribbella sp. strain HUAS MG21 genome sequences.</title>
        <authorList>
            <person name="Mo P."/>
        </authorList>
    </citation>
    <scope>NUCLEOTIDE SEQUENCE</scope>
    <source>
        <strain evidence="5">HUAS MG21</strain>
    </source>
</reference>
<dbReference type="InterPro" id="IPR050097">
    <property type="entry name" value="Ferredoxin-NADP_redctase_2"/>
</dbReference>
<organism evidence="5">
    <name type="scientific">Kribbella sp. HUAS MG21</name>
    <dbReference type="NCBI Taxonomy" id="3160966"/>
    <lineage>
        <taxon>Bacteria</taxon>
        <taxon>Bacillati</taxon>
        <taxon>Actinomycetota</taxon>
        <taxon>Actinomycetes</taxon>
        <taxon>Propionibacteriales</taxon>
        <taxon>Kribbellaceae</taxon>
        <taxon>Kribbella</taxon>
    </lineage>
</organism>
<dbReference type="Gene3D" id="3.50.50.60">
    <property type="entry name" value="FAD/NAD(P)-binding domain"/>
    <property type="match status" value="2"/>
</dbReference>
<dbReference type="PRINTS" id="PR00469">
    <property type="entry name" value="PNDRDTASEII"/>
</dbReference>
<dbReference type="AlphaFoldDB" id="A0AAU7TEH2"/>
<dbReference type="PANTHER" id="PTHR48105">
    <property type="entry name" value="THIOREDOXIN REDUCTASE 1-RELATED-RELATED"/>
    <property type="match status" value="1"/>
</dbReference>
<dbReference type="InterPro" id="IPR036188">
    <property type="entry name" value="FAD/NAD-bd_sf"/>
</dbReference>
<feature type="domain" description="FAD/NAD(P)-binding" evidence="4">
    <location>
        <begin position="1"/>
        <end position="266"/>
    </location>
</feature>
<dbReference type="EMBL" id="CP158165">
    <property type="protein sequence ID" value="XBV25283.1"/>
    <property type="molecule type" value="Genomic_DNA"/>
</dbReference>
<sequence length="291" mass="30704">MDVAIIGGSVAGLQAALTLGRACRRVVLFDDGRARNRMASHVHNFLGVEDLAPGELLAAGRKQLAAYGVEVRDVRVEDVIADDDGYVVDGERVRAVVLATGLRDELPDVPGLAERWGQDVVACPHCHGWEVRDHPLVQLGWRGAPDRSVARALLLSRWSDQVILCTDGDELTDAQELRLAAAGVKFRTERVTEVGVGVEVRLVGGEVLGARRVFVVVRQRQQSDLAERLGCQLADGAIVADGGGRTTVPGVYAVGTAAAPALLAVAAAGHAATTAVAVHNDLLELDLGGGW</sequence>
<accession>A0AAU7TEH2</accession>
<evidence type="ECO:0000256" key="1">
    <source>
        <dbReference type="ARBA" id="ARBA00022630"/>
    </source>
</evidence>
<dbReference type="PRINTS" id="PR00368">
    <property type="entry name" value="FADPNR"/>
</dbReference>
<dbReference type="GO" id="GO:0004791">
    <property type="term" value="F:thioredoxin-disulfide reductase (NADPH) activity"/>
    <property type="evidence" value="ECO:0007669"/>
    <property type="project" value="UniProtKB-EC"/>
</dbReference>
<dbReference type="InterPro" id="IPR023753">
    <property type="entry name" value="FAD/NAD-binding_dom"/>
</dbReference>
<evidence type="ECO:0000313" key="5">
    <source>
        <dbReference type="EMBL" id="XBV25283.1"/>
    </source>
</evidence>
<gene>
    <name evidence="5" type="ORF">ABN611_02440</name>
</gene>